<gene>
    <name evidence="3" type="ORF">Micbo1qcDRAFT_162202</name>
</gene>
<sequence length="80" mass="9307">MWLLCHIATCWEIHQTVARLITRPWQCLRSRVHRPTTLRPPNIADGQNIQHHRCLSSGAVQHRSDPQHTTQKLKRVGRGD</sequence>
<evidence type="ECO:0000256" key="1">
    <source>
        <dbReference type="SAM" id="MobiDB-lite"/>
    </source>
</evidence>
<feature type="signal peptide" evidence="2">
    <location>
        <begin position="1"/>
        <end position="18"/>
    </location>
</feature>
<evidence type="ECO:0000313" key="3">
    <source>
        <dbReference type="EMBL" id="KXJ92091.1"/>
    </source>
</evidence>
<keyword evidence="2" id="KW-0732">Signal</keyword>
<proteinExistence type="predicted"/>
<protein>
    <recommendedName>
        <fullName evidence="5">Secreted protein</fullName>
    </recommendedName>
</protein>
<keyword evidence="4" id="KW-1185">Reference proteome</keyword>
<feature type="chain" id="PRO_5007293445" description="Secreted protein" evidence="2">
    <location>
        <begin position="19"/>
        <end position="80"/>
    </location>
</feature>
<organism evidence="3 4">
    <name type="scientific">Microdochium bolleyi</name>
    <dbReference type="NCBI Taxonomy" id="196109"/>
    <lineage>
        <taxon>Eukaryota</taxon>
        <taxon>Fungi</taxon>
        <taxon>Dikarya</taxon>
        <taxon>Ascomycota</taxon>
        <taxon>Pezizomycotina</taxon>
        <taxon>Sordariomycetes</taxon>
        <taxon>Xylariomycetidae</taxon>
        <taxon>Xylariales</taxon>
        <taxon>Microdochiaceae</taxon>
        <taxon>Microdochium</taxon>
    </lineage>
</organism>
<dbReference type="InParanoid" id="A0A136J4G1"/>
<dbReference type="Proteomes" id="UP000070501">
    <property type="component" value="Unassembled WGS sequence"/>
</dbReference>
<name>A0A136J4G1_9PEZI</name>
<evidence type="ECO:0000313" key="4">
    <source>
        <dbReference type="Proteomes" id="UP000070501"/>
    </source>
</evidence>
<accession>A0A136J4G1</accession>
<reference evidence="4" key="1">
    <citation type="submission" date="2016-02" db="EMBL/GenBank/DDBJ databases">
        <title>Draft genome sequence of Microdochium bolleyi, a fungal endophyte of beachgrass.</title>
        <authorList>
            <consortium name="DOE Joint Genome Institute"/>
            <person name="David A.S."/>
            <person name="May G."/>
            <person name="Haridas S."/>
            <person name="Lim J."/>
            <person name="Wang M."/>
            <person name="Labutti K."/>
            <person name="Lipzen A."/>
            <person name="Barry K."/>
            <person name="Grigoriev I.V."/>
        </authorList>
    </citation>
    <scope>NUCLEOTIDE SEQUENCE [LARGE SCALE GENOMIC DNA]</scope>
    <source>
        <strain evidence="4">J235TASD1</strain>
    </source>
</reference>
<feature type="region of interest" description="Disordered" evidence="1">
    <location>
        <begin position="57"/>
        <end position="80"/>
    </location>
</feature>
<feature type="compositionally biased region" description="Basic residues" evidence="1">
    <location>
        <begin position="71"/>
        <end position="80"/>
    </location>
</feature>
<dbReference type="AlphaFoldDB" id="A0A136J4G1"/>
<dbReference type="EMBL" id="KQ964249">
    <property type="protein sequence ID" value="KXJ92091.1"/>
    <property type="molecule type" value="Genomic_DNA"/>
</dbReference>
<evidence type="ECO:0000256" key="2">
    <source>
        <dbReference type="SAM" id="SignalP"/>
    </source>
</evidence>
<evidence type="ECO:0008006" key="5">
    <source>
        <dbReference type="Google" id="ProtNLM"/>
    </source>
</evidence>